<evidence type="ECO:0000256" key="2">
    <source>
        <dbReference type="SAM" id="Phobius"/>
    </source>
</evidence>
<gene>
    <name evidence="3" type="ORF">Rt10032_c03g1595</name>
</gene>
<feature type="transmembrane region" description="Helical" evidence="2">
    <location>
        <begin position="348"/>
        <end position="366"/>
    </location>
</feature>
<proteinExistence type="predicted"/>
<feature type="compositionally biased region" description="Basic and acidic residues" evidence="1">
    <location>
        <begin position="532"/>
        <end position="547"/>
    </location>
</feature>
<feature type="transmembrane region" description="Helical" evidence="2">
    <location>
        <begin position="246"/>
        <end position="274"/>
    </location>
</feature>
<organism evidence="3 4">
    <name type="scientific">Rhodotorula toruloides</name>
    <name type="common">Yeast</name>
    <name type="synonym">Rhodosporidium toruloides</name>
    <dbReference type="NCBI Taxonomy" id="5286"/>
    <lineage>
        <taxon>Eukaryota</taxon>
        <taxon>Fungi</taxon>
        <taxon>Dikarya</taxon>
        <taxon>Basidiomycota</taxon>
        <taxon>Pucciniomycotina</taxon>
        <taxon>Microbotryomycetes</taxon>
        <taxon>Sporidiobolales</taxon>
        <taxon>Sporidiobolaceae</taxon>
        <taxon>Rhodotorula</taxon>
    </lineage>
</organism>
<evidence type="ECO:0000256" key="1">
    <source>
        <dbReference type="SAM" id="MobiDB-lite"/>
    </source>
</evidence>
<comment type="caution">
    <text evidence="3">The sequence shown here is derived from an EMBL/GenBank/DDBJ whole genome shotgun (WGS) entry which is preliminary data.</text>
</comment>
<feature type="transmembrane region" description="Helical" evidence="2">
    <location>
        <begin position="308"/>
        <end position="328"/>
    </location>
</feature>
<dbReference type="Proteomes" id="UP000321518">
    <property type="component" value="Unassembled WGS sequence"/>
</dbReference>
<feature type="transmembrane region" description="Helical" evidence="2">
    <location>
        <begin position="90"/>
        <end position="116"/>
    </location>
</feature>
<feature type="compositionally biased region" description="Basic and acidic residues" evidence="1">
    <location>
        <begin position="456"/>
        <end position="472"/>
    </location>
</feature>
<feature type="region of interest" description="Disordered" evidence="1">
    <location>
        <begin position="429"/>
        <end position="491"/>
    </location>
</feature>
<protein>
    <recommendedName>
        <fullName evidence="5">Proteophosphoglycan ppg4</fullName>
    </recommendedName>
</protein>
<evidence type="ECO:0000313" key="3">
    <source>
        <dbReference type="EMBL" id="GEM07578.1"/>
    </source>
</evidence>
<accession>A0A511KB18</accession>
<feature type="region of interest" description="Disordered" evidence="1">
    <location>
        <begin position="519"/>
        <end position="547"/>
    </location>
</feature>
<keyword evidence="2" id="KW-1133">Transmembrane helix</keyword>
<keyword evidence="2" id="KW-0472">Membrane</keyword>
<dbReference type="EMBL" id="BJWK01000003">
    <property type="protein sequence ID" value="GEM07578.1"/>
    <property type="molecule type" value="Genomic_DNA"/>
</dbReference>
<keyword evidence="2" id="KW-0812">Transmembrane</keyword>
<dbReference type="OrthoDB" id="2527786at2759"/>
<evidence type="ECO:0000313" key="4">
    <source>
        <dbReference type="Proteomes" id="UP000321518"/>
    </source>
</evidence>
<feature type="transmembrane region" description="Helical" evidence="2">
    <location>
        <begin position="136"/>
        <end position="154"/>
    </location>
</feature>
<evidence type="ECO:0008006" key="5">
    <source>
        <dbReference type="Google" id="ProtNLM"/>
    </source>
</evidence>
<reference evidence="3 4" key="1">
    <citation type="submission" date="2019-07" db="EMBL/GenBank/DDBJ databases">
        <title>Rhodotorula toruloides NBRC10032 genome sequencing.</title>
        <authorList>
            <person name="Shida Y."/>
            <person name="Takaku H."/>
            <person name="Ogasawara W."/>
            <person name="Mori K."/>
        </authorList>
    </citation>
    <scope>NUCLEOTIDE SEQUENCE [LARGE SCALE GENOMIC DNA]</scope>
    <source>
        <strain evidence="3 4">NBRC10032</strain>
    </source>
</reference>
<feature type="transmembrane region" description="Helical" evidence="2">
    <location>
        <begin position="166"/>
        <end position="186"/>
    </location>
</feature>
<feature type="transmembrane region" description="Helical" evidence="2">
    <location>
        <begin position="47"/>
        <end position="69"/>
    </location>
</feature>
<sequence>MPSADYKVQLLQLLGSLKPGENPYVAIEGLLRSYFTPPVPPSFRTQLLIIAAILAVCLILLLASFVVRIKQRTFWLVHRGEAPDLWRPHFSVTWSVWAAVLLILLEMLLFGTLRFLAGKPTRSYIGLATFGLYPSWYGGFTAAWGITVSFALHLHALGFDSQIDRLAPLLNLSAIVCPLMHTAAIFPPAALATSHFANGVVRLEQIQAFLREKVATYQGEFSIADLNPALPLPQPLQDEYDAFLKWFGIAFGVFAGSGCFLVPLLGIVAALYLYSLHRVLLQTARLGGEVGTSGSSQTKLMRRTCNNLLVTICAFTSIGGILTVLAVIICRDPRGMIQPIRSQVYTLVPMWCFAILGLPTAILLFIRSFDVTSLHPTTSTVSVRVVSTADRPLPPLPQSRPPPLVPYALARQALNVPLPQEFELVKRGGEKRDSGAEGSIASCGDSKDGAFAYPTDDEHPSTTTLDDARRSDAVSPVSSDANHGSLASRRGARPLSALSLASSVQAQRDTPAVFLFDLGRRPATGQSGRSELCARTESDAVEERSWR</sequence>
<name>A0A511KB18_RHOTO</name>
<dbReference type="AlphaFoldDB" id="A0A511KB18"/>